<sequence length="77" mass="7929">DCGCTAHKQHRRRRKSRAVSPRTWRPAVLVPHRPRARAADLRGARGGGGGGGLGPAPRRAGAAPPPRALAAGALATL</sequence>
<dbReference type="EMBL" id="CADCTC010000016">
    <property type="protein sequence ID" value="CAA9216573.1"/>
    <property type="molecule type" value="Genomic_DNA"/>
</dbReference>
<feature type="compositionally biased region" description="Gly residues" evidence="1">
    <location>
        <begin position="44"/>
        <end position="54"/>
    </location>
</feature>
<evidence type="ECO:0000256" key="1">
    <source>
        <dbReference type="SAM" id="MobiDB-lite"/>
    </source>
</evidence>
<feature type="region of interest" description="Disordered" evidence="1">
    <location>
        <begin position="1"/>
        <end position="77"/>
    </location>
</feature>
<dbReference type="AlphaFoldDB" id="A0A6J4H917"/>
<gene>
    <name evidence="2" type="ORF">AVDCRST_MAG77-240</name>
</gene>
<feature type="compositionally biased region" description="Low complexity" evidence="1">
    <location>
        <begin position="55"/>
        <end position="77"/>
    </location>
</feature>
<name>A0A6J4H917_9CHLR</name>
<protein>
    <submittedName>
        <fullName evidence="2">Uncharacterized protein</fullName>
    </submittedName>
</protein>
<feature type="non-terminal residue" evidence="2">
    <location>
        <position position="77"/>
    </location>
</feature>
<feature type="non-terminal residue" evidence="2">
    <location>
        <position position="1"/>
    </location>
</feature>
<accession>A0A6J4H917</accession>
<evidence type="ECO:0000313" key="2">
    <source>
        <dbReference type="EMBL" id="CAA9216573.1"/>
    </source>
</evidence>
<proteinExistence type="predicted"/>
<organism evidence="2">
    <name type="scientific">uncultured Chloroflexota bacterium</name>
    <dbReference type="NCBI Taxonomy" id="166587"/>
    <lineage>
        <taxon>Bacteria</taxon>
        <taxon>Bacillati</taxon>
        <taxon>Chloroflexota</taxon>
        <taxon>environmental samples</taxon>
    </lineage>
</organism>
<feature type="compositionally biased region" description="Basic residues" evidence="1">
    <location>
        <begin position="7"/>
        <end position="17"/>
    </location>
</feature>
<reference evidence="2" key="1">
    <citation type="submission" date="2020-02" db="EMBL/GenBank/DDBJ databases">
        <authorList>
            <person name="Meier V. D."/>
        </authorList>
    </citation>
    <scope>NUCLEOTIDE SEQUENCE</scope>
    <source>
        <strain evidence="2">AVDCRST_MAG77</strain>
    </source>
</reference>